<dbReference type="AlphaFoldDB" id="A0A510DRL2"/>
<name>A0A510DRL2_9CREN</name>
<protein>
    <submittedName>
        <fullName evidence="1">Uncharacterized protein</fullName>
    </submittedName>
</protein>
<dbReference type="GeneID" id="43869535"/>
<dbReference type="RefSeq" id="WP_156303729.1">
    <property type="nucleotide sequence ID" value="NZ_AP018929.1"/>
</dbReference>
<reference evidence="1 2" key="1">
    <citation type="journal article" date="2020" name="Int. J. Syst. Evol. Microbiol.">
        <title>Sulfuracidifex tepidarius gen. nov., sp. nov. and transfer of Sulfolobus metallicus Huber and Stetter 1992 to the genus Sulfuracidifex as Sulfuracidifex metallicus comb. nov.</title>
        <authorList>
            <person name="Itoh T."/>
            <person name="Miura T."/>
            <person name="Sakai H.D."/>
            <person name="Kato S."/>
            <person name="Ohkuma M."/>
            <person name="Takashina T."/>
        </authorList>
    </citation>
    <scope>NUCLEOTIDE SEQUENCE [LARGE SCALE GENOMIC DNA]</scope>
    <source>
        <strain evidence="1 2">IC-006</strain>
    </source>
</reference>
<proteinExistence type="predicted"/>
<organism evidence="1 2">
    <name type="scientific">Sulfuracidifex tepidarius</name>
    <dbReference type="NCBI Taxonomy" id="1294262"/>
    <lineage>
        <taxon>Archaea</taxon>
        <taxon>Thermoproteota</taxon>
        <taxon>Thermoprotei</taxon>
        <taxon>Sulfolobales</taxon>
        <taxon>Sulfolobaceae</taxon>
        <taxon>Sulfuracidifex</taxon>
    </lineage>
</organism>
<dbReference type="Proteomes" id="UP000322983">
    <property type="component" value="Chromosome"/>
</dbReference>
<accession>A0A510DRL2</accession>
<dbReference type="KEGG" id="step:IC006_0103"/>
<dbReference type="OrthoDB" id="377113at2157"/>
<dbReference type="EMBL" id="AP018929">
    <property type="protein sequence ID" value="BBG22819.1"/>
    <property type="molecule type" value="Genomic_DNA"/>
</dbReference>
<gene>
    <name evidence="1" type="ORF">IC006_0103</name>
</gene>
<keyword evidence="2" id="KW-1185">Reference proteome</keyword>
<sequence length="58" mass="6888">MAYVLDEKNVKRELKGFEDFRKMIKVDKELLLIFTNETKVDSTPVYEFLAKDEDIDES</sequence>
<evidence type="ECO:0000313" key="1">
    <source>
        <dbReference type="EMBL" id="BBG22819.1"/>
    </source>
</evidence>
<evidence type="ECO:0000313" key="2">
    <source>
        <dbReference type="Proteomes" id="UP000322983"/>
    </source>
</evidence>